<name>A0A7S4EIZ5_9STRA</name>
<accession>A0A7S4EIZ5</accession>
<reference evidence="2" key="1">
    <citation type="submission" date="2021-01" db="EMBL/GenBank/DDBJ databases">
        <authorList>
            <person name="Corre E."/>
            <person name="Pelletier E."/>
            <person name="Niang G."/>
            <person name="Scheremetjew M."/>
            <person name="Finn R."/>
            <person name="Kale V."/>
            <person name="Holt S."/>
            <person name="Cochrane G."/>
            <person name="Meng A."/>
            <person name="Brown T."/>
            <person name="Cohen L."/>
        </authorList>
    </citation>
    <scope>NUCLEOTIDE SEQUENCE</scope>
    <source>
        <strain evidence="2">10249 10 AB</strain>
    </source>
</reference>
<evidence type="ECO:0000256" key="1">
    <source>
        <dbReference type="SAM" id="MobiDB-lite"/>
    </source>
</evidence>
<feature type="region of interest" description="Disordered" evidence="1">
    <location>
        <begin position="143"/>
        <end position="166"/>
    </location>
</feature>
<feature type="region of interest" description="Disordered" evidence="1">
    <location>
        <begin position="460"/>
        <end position="492"/>
    </location>
</feature>
<evidence type="ECO:0000313" key="2">
    <source>
        <dbReference type="EMBL" id="CAE0715924.1"/>
    </source>
</evidence>
<proteinExistence type="predicted"/>
<dbReference type="AlphaFoldDB" id="A0A7S4EIZ5"/>
<sequence>MRSSRLQMRNSFLKLTWLVVVCNHCEDLMGGEAFIINSESKRPSRCSRVASKDKIIYLYSNIDDNDNGSFDRRNDDVSYWKLPNDFSMLLTQRAIQSFMFLTTQVRDPETCYWVEEFTAPNLIRLEKNNEKFSLADTIPNLSDLSTGKPDWQPTGNTNNNDDDPKEDGGLLLLQYHGLAAMDTIRFPTWESYFEELLEQPTDSWIIASKQLHIPNYTWEIDPSSLCSRILSVREQISREFAKDLQAVANMGGQTFDWYWDQLRQSRDQEQLDREAQQLGNINSGGDDLIDPKSLRGSRQNLLFLEINVDDPTLDHKPSPLRRGNFDLLVLLATEEAIQRVLNGWKSKKATGDLRGSEFVSYEFLENFYRERQHFFQGPLPSYGKADDILEELLSSALSFKADSDEGSGSSSASVINPTKIAELVLREREQVALEWKDIAIEAPQHHMKIQKLRLSLMMKGKNSSDNSNQGENNQAESTRNGGIHDPGPGAFE</sequence>
<protein>
    <submittedName>
        <fullName evidence="2">Uncharacterized protein</fullName>
    </submittedName>
</protein>
<feature type="compositionally biased region" description="Polar residues" evidence="1">
    <location>
        <begin position="461"/>
        <end position="480"/>
    </location>
</feature>
<gene>
    <name evidence="2" type="ORF">PAUS00366_LOCUS8676</name>
</gene>
<organism evidence="2">
    <name type="scientific">Pseudo-nitzschia australis</name>
    <dbReference type="NCBI Taxonomy" id="44445"/>
    <lineage>
        <taxon>Eukaryota</taxon>
        <taxon>Sar</taxon>
        <taxon>Stramenopiles</taxon>
        <taxon>Ochrophyta</taxon>
        <taxon>Bacillariophyta</taxon>
        <taxon>Bacillariophyceae</taxon>
        <taxon>Bacillariophycidae</taxon>
        <taxon>Bacillariales</taxon>
        <taxon>Bacillariaceae</taxon>
        <taxon>Pseudo-nitzschia</taxon>
    </lineage>
</organism>
<dbReference type="EMBL" id="HBIX01011530">
    <property type="protein sequence ID" value="CAE0715924.1"/>
    <property type="molecule type" value="Transcribed_RNA"/>
</dbReference>